<dbReference type="Proteomes" id="UP000644147">
    <property type="component" value="Unassembled WGS sequence"/>
</dbReference>
<dbReference type="RefSeq" id="WP_200504605.1">
    <property type="nucleotide sequence ID" value="NZ_JAEHFX010000001.1"/>
</dbReference>
<feature type="domain" description="PKD-like" evidence="2">
    <location>
        <begin position="591"/>
        <end position="657"/>
    </location>
</feature>
<dbReference type="EMBL" id="JAEHFX010000001">
    <property type="protein sequence ID" value="MBK0402010.1"/>
    <property type="molecule type" value="Genomic_DNA"/>
</dbReference>
<dbReference type="Pfam" id="PF19408">
    <property type="entry name" value="PKD_6"/>
    <property type="match status" value="2"/>
</dbReference>
<comment type="caution">
    <text evidence="3">The sequence shown here is derived from an EMBL/GenBank/DDBJ whole genome shotgun (WGS) entry which is preliminary data.</text>
</comment>
<reference evidence="3 4" key="1">
    <citation type="submission" date="2020-12" db="EMBL/GenBank/DDBJ databases">
        <title>Bacterial novel species Adhaeribacter sp. BT258 isolated from soil.</title>
        <authorList>
            <person name="Jung H.-Y."/>
        </authorList>
    </citation>
    <scope>NUCLEOTIDE SEQUENCE [LARGE SCALE GENOMIC DNA]</scope>
    <source>
        <strain evidence="3 4">BT258</strain>
    </source>
</reference>
<keyword evidence="4" id="KW-1185">Reference proteome</keyword>
<keyword evidence="1" id="KW-0732">Signal</keyword>
<evidence type="ECO:0000256" key="1">
    <source>
        <dbReference type="SAM" id="SignalP"/>
    </source>
</evidence>
<accession>A0ABS1BXY0</accession>
<evidence type="ECO:0000313" key="3">
    <source>
        <dbReference type="EMBL" id="MBK0402010.1"/>
    </source>
</evidence>
<sequence length="842" mass="92532">MNKTVFLFCFFIINLVVGKAAAQQKEGAWWFFGSRDFTTSNYWGPSLHFNGNKLAIGKHSDPSGIWGNSTISDNQGNLLFYTKYGFPYTRNFTLSGNPPIPEYPMIPASFNQQYPKSIGSSHLEMLVQSPADPQVYFHFFLTQFGWSLGGIGQTTDTTYFNVGQLSLRLNNGFGDAIPNALRVIQKNAAIKMAALLHTNNRDTWILTHNREGTHFYAYLLSPAGISAPVITPTGRPLAEIGRLKSSPNSGQFTTNSAAGIELFDFDRSTGIPIFRQTLTIPVINPLYFAYSTAFSPDGSKLYVGSGNPDYIGVNPPDIPTYKAYLYQFNLASGSPAAIQNSRFHVFTFDSTHTVFDMQIAIDGKIYLTKGYHDGSKYLSRINCPDQPGAACRFRYNEIYLQGSLSGRNLPALNQTIFRNAGFLQAQALRDTICYGDSVQLSAYGAGAERFQWQLANGLTAPDDTLANPFVKPTQTTTYSVTGSSDCSQRTASVTVVVLPKPMVTISGSASVCPQVQGVWYKASNPEKLPISWGVKGGTVATTSNDSISVNWGNASNTAQVWALPRNRLGCPGDTVFFPVNINVILATETPKGADTLCLNQAKNVSYRIAPTTGSVYTWGINGGIIISGQSTNSIRVNWQQAGNNKLWVQEESRTSTSHCFGVSDTLLVFVQSSPAEINKISGPTQVFTFAQNQVYEIEDPQLGLSYNWQISGGAITSGQGNNSIKVNWKNTGIGLIEVSVANAQGCESSKTVLKVEISGAPLPVFYNIITPNADHKNDAFVIENLKWYAENELVIYNRWGIEVFRSRDYKNDWQAEKLSSGVYFYRFQAQGKSWKGWLEVAK</sequence>
<dbReference type="SUPFAM" id="SSF69322">
    <property type="entry name" value="Tricorn protease domain 2"/>
    <property type="match status" value="1"/>
</dbReference>
<feature type="chain" id="PRO_5045761092" evidence="1">
    <location>
        <begin position="23"/>
        <end position="842"/>
    </location>
</feature>
<organism evidence="3 4">
    <name type="scientific">Adhaeribacter terrigena</name>
    <dbReference type="NCBI Taxonomy" id="2793070"/>
    <lineage>
        <taxon>Bacteria</taxon>
        <taxon>Pseudomonadati</taxon>
        <taxon>Bacteroidota</taxon>
        <taxon>Cytophagia</taxon>
        <taxon>Cytophagales</taxon>
        <taxon>Hymenobacteraceae</taxon>
        <taxon>Adhaeribacter</taxon>
    </lineage>
</organism>
<gene>
    <name evidence="3" type="ORF">I5M27_03375</name>
</gene>
<proteinExistence type="predicted"/>
<feature type="domain" description="PKD-like" evidence="2">
    <location>
        <begin position="674"/>
        <end position="751"/>
    </location>
</feature>
<name>A0ABS1BXY0_9BACT</name>
<feature type="signal peptide" evidence="1">
    <location>
        <begin position="1"/>
        <end position="22"/>
    </location>
</feature>
<evidence type="ECO:0000259" key="2">
    <source>
        <dbReference type="Pfam" id="PF19408"/>
    </source>
</evidence>
<dbReference type="Pfam" id="PF13585">
    <property type="entry name" value="CHU_C"/>
    <property type="match status" value="1"/>
</dbReference>
<evidence type="ECO:0000313" key="4">
    <source>
        <dbReference type="Proteomes" id="UP000644147"/>
    </source>
</evidence>
<protein>
    <submittedName>
        <fullName evidence="3">Gliding motility-associated C-terminal domain-containing protein</fullName>
    </submittedName>
</protein>
<dbReference type="InterPro" id="IPR045829">
    <property type="entry name" value="PKD_6"/>
</dbReference>